<organism evidence="1 2">
    <name type="scientific">Ancylostoma ceylanicum</name>
    <dbReference type="NCBI Taxonomy" id="53326"/>
    <lineage>
        <taxon>Eukaryota</taxon>
        <taxon>Metazoa</taxon>
        <taxon>Ecdysozoa</taxon>
        <taxon>Nematoda</taxon>
        <taxon>Chromadorea</taxon>
        <taxon>Rhabditida</taxon>
        <taxon>Rhabditina</taxon>
        <taxon>Rhabditomorpha</taxon>
        <taxon>Strongyloidea</taxon>
        <taxon>Ancylostomatidae</taxon>
        <taxon>Ancylostomatinae</taxon>
        <taxon>Ancylostoma</taxon>
    </lineage>
</organism>
<dbReference type="Proteomes" id="UP000024635">
    <property type="component" value="Unassembled WGS sequence"/>
</dbReference>
<protein>
    <submittedName>
        <fullName evidence="1">Uncharacterized protein</fullName>
    </submittedName>
</protein>
<keyword evidence="2" id="KW-1185">Reference proteome</keyword>
<evidence type="ECO:0000313" key="2">
    <source>
        <dbReference type="Proteomes" id="UP000024635"/>
    </source>
</evidence>
<dbReference type="AlphaFoldDB" id="A0A016X505"/>
<accession>A0A016X505</accession>
<dbReference type="EMBL" id="JARK01000001">
    <property type="protein sequence ID" value="EYC46328.1"/>
    <property type="molecule type" value="Genomic_DNA"/>
</dbReference>
<comment type="caution">
    <text evidence="1">The sequence shown here is derived from an EMBL/GenBank/DDBJ whole genome shotgun (WGS) entry which is preliminary data.</text>
</comment>
<sequence>MYRVAVKYGSLFSKAGKETGKHLSPISCDNTIEVMKRFRHLLSSVNVIGCTLHVTKFAKCPDFSALANGNIVGQ</sequence>
<proteinExistence type="predicted"/>
<evidence type="ECO:0000313" key="1">
    <source>
        <dbReference type="EMBL" id="EYC46328.1"/>
    </source>
</evidence>
<reference evidence="2" key="1">
    <citation type="journal article" date="2015" name="Nat. Genet.">
        <title>The genome and transcriptome of the zoonotic hookworm Ancylostoma ceylanicum identify infection-specific gene families.</title>
        <authorList>
            <person name="Schwarz E.M."/>
            <person name="Hu Y."/>
            <person name="Antoshechkin I."/>
            <person name="Miller M.M."/>
            <person name="Sternberg P.W."/>
            <person name="Aroian R.V."/>
        </authorList>
    </citation>
    <scope>NUCLEOTIDE SEQUENCE</scope>
    <source>
        <strain evidence="2">HY135</strain>
    </source>
</reference>
<name>A0A016X505_9BILA</name>
<gene>
    <name evidence="1" type="primary">Acey_s0401.g784</name>
    <name evidence="1" type="ORF">Y032_0401g784</name>
</gene>